<feature type="compositionally biased region" description="Low complexity" evidence="1">
    <location>
        <begin position="561"/>
        <end position="586"/>
    </location>
</feature>
<dbReference type="PANTHER" id="PTHR23140:SF0">
    <property type="entry name" value="U2 SNRNP-ASSOCIATED SURP MOTIF-CONTAINING PROTEIN"/>
    <property type="match status" value="1"/>
</dbReference>
<gene>
    <name evidence="4" type="ORF">CGC21_9540</name>
</gene>
<dbReference type="VEuPathDB" id="TriTrypDB:LdCL_050011300"/>
<dbReference type="EMBL" id="RHLC01000038">
    <property type="protein sequence ID" value="TPP44071.1"/>
    <property type="molecule type" value="Genomic_DNA"/>
</dbReference>
<dbReference type="VEuPathDB" id="TriTrypDB:LdCL_050011200"/>
<dbReference type="SMART" id="SM00648">
    <property type="entry name" value="SWAP"/>
    <property type="match status" value="1"/>
</dbReference>
<evidence type="ECO:0000313" key="5">
    <source>
        <dbReference type="Proteomes" id="UP000318447"/>
    </source>
</evidence>
<dbReference type="PANTHER" id="PTHR23140">
    <property type="entry name" value="RNA PROCESSING PROTEIN LD23810P"/>
    <property type="match status" value="1"/>
</dbReference>
<dbReference type="SUPFAM" id="SSF109905">
    <property type="entry name" value="Surp module (SWAP domain)"/>
    <property type="match status" value="1"/>
</dbReference>
<feature type="compositionally biased region" description="Acidic residues" evidence="1">
    <location>
        <begin position="24"/>
        <end position="33"/>
    </location>
</feature>
<dbReference type="InterPro" id="IPR000626">
    <property type="entry name" value="Ubiquitin-like_dom"/>
</dbReference>
<proteinExistence type="predicted"/>
<feature type="region of interest" description="Disordered" evidence="1">
    <location>
        <begin position="637"/>
        <end position="659"/>
    </location>
</feature>
<feature type="region of interest" description="Disordered" evidence="1">
    <location>
        <begin position="1405"/>
        <end position="1432"/>
    </location>
</feature>
<organism evidence="4 5">
    <name type="scientific">Leishmania donovani</name>
    <dbReference type="NCBI Taxonomy" id="5661"/>
    <lineage>
        <taxon>Eukaryota</taxon>
        <taxon>Discoba</taxon>
        <taxon>Euglenozoa</taxon>
        <taxon>Kinetoplastea</taxon>
        <taxon>Metakinetoplastina</taxon>
        <taxon>Trypanosomatida</taxon>
        <taxon>Trypanosomatidae</taxon>
        <taxon>Leishmaniinae</taxon>
        <taxon>Leishmania</taxon>
    </lineage>
</organism>
<feature type="region of interest" description="Disordered" evidence="1">
    <location>
        <begin position="1650"/>
        <end position="1677"/>
    </location>
</feature>
<accession>A0A504X4N7</accession>
<dbReference type="VEuPathDB" id="TriTrypDB:LDHU3_05.0700"/>
<dbReference type="PROSITE" id="PS50053">
    <property type="entry name" value="UBIQUITIN_2"/>
    <property type="match status" value="1"/>
</dbReference>
<feature type="region of interest" description="Disordered" evidence="1">
    <location>
        <begin position="561"/>
        <end position="609"/>
    </location>
</feature>
<feature type="compositionally biased region" description="Polar residues" evidence="1">
    <location>
        <begin position="1650"/>
        <end position="1663"/>
    </location>
</feature>
<dbReference type="PROSITE" id="PS50128">
    <property type="entry name" value="SURP"/>
    <property type="match status" value="1"/>
</dbReference>
<feature type="domain" description="Ubiquitin-like" evidence="2">
    <location>
        <begin position="1326"/>
        <end position="1356"/>
    </location>
</feature>
<feature type="compositionally biased region" description="Gly residues" evidence="1">
    <location>
        <begin position="62"/>
        <end position="73"/>
    </location>
</feature>
<dbReference type="CDD" id="cd17039">
    <property type="entry name" value="Ubl_ubiquitin_like"/>
    <property type="match status" value="1"/>
</dbReference>
<feature type="region of interest" description="Disordered" evidence="1">
    <location>
        <begin position="1552"/>
        <end position="1571"/>
    </location>
</feature>
<feature type="compositionally biased region" description="Low complexity" evidence="1">
    <location>
        <begin position="681"/>
        <end position="699"/>
    </location>
</feature>
<protein>
    <submittedName>
        <fullName evidence="4">Surp module family protein</fullName>
    </submittedName>
</protein>
<feature type="region of interest" description="Disordered" evidence="1">
    <location>
        <begin position="1445"/>
        <end position="1478"/>
    </location>
</feature>
<sequence length="1703" mass="176056">MPLCQSRKQSGASATPVLTPNADDRDDFADVDDNNSGVGFDSTTVLLCGSAHQPANKPADGPSGGSSTSGGNTGASPYTMFEPAYAQQQQGVLGSVLPDEKAVAAAGWCGGSVFPAPDASYSQPLPRLLPPPYVNTASARPPFTAGSLGILGSGTTVEGVSAPPSASAYSPSTTAAESATGAPVNVAASTDVLEVPLHAPRLRVPTNLPLEQTTLLDLLATAVVQGGPTTEEEIVKREMGRGNPAFAFLGEKFNHPCMLYYRWRLYSLLQGDTLVSWRTQPFQIEEARRAYVWVPPPPLKVGPEGATLAGRGDGDEETTKAKSQPLGQSPAGTSAEAPSSEAAADAAHVRLPPPSAQWISRQCTAHRHVFAILQPHLLEKWTALLNPYAMADPATTGDGGIAALCERWLRRDEIASRMAFAIRHADAMHHLLSVLLDAVVKVAYVATARSRQQPTASVDPIDSNVYCVEALWYLFVLHDIVMNASNTPEPSATSATSVNKNVSNRQQPQQVLSTAAGMSGATLAGRIGLDEELFASEGSPEALEALYEVFRRQHLAIRAGASTPPSPAAAAGTSSATATAVSPSSALGSTPRPRRRQRHPQRRSPYERCGDALEMILPTLMEACTAIALAQQQQSKAKGKSKASEHESAMTSSSTTLPVGGGPALSLRLDAGCDAASVAKTPSSTLPLSSPSAEGSGCTSAGGGADTAAPSTSSAPAVMLLHWLKGFLLVWMNAEQPLQLPPSPSPSAGAGMAAGAVLPPGTVWPDCQADAADMPDVSLTYHVDPQNASLLGLDAASQQQRNVYHQPPLLSARACAILKDRYSFLKKRPPASDKSSELHTVHRVSSGSGGTVSGAIGVTAAGAPALGGATAGIRGTGRCSRAGESVLRAALAPLPGTMSGTSSRDVSTESVSRTASSCSAVKAGGAPAPASTSVVIPAPVVKQNIEEVLRHGSPSTRGLHSISPLAPDAPQPPDAASSDSQAPTRREMTVPPQLAAPSQQSDLPLPLPKQRQLSPSDNQCGNQAQQEVQRRDRLSQPDDSDGAVADTQEQEQERSARTPPPRSRSPASAHASSLRVCNGTKEAVAGAPSRRGHVEDMVLTVPRLSPAQASPLAPSTQPQRARRTGEDFRHGSPVQPAAWQQHLLKRPLQVGIPGRVGVPGKGSAAAEVTPSAARRGAALSTPPQLVSTSPIARSYVVQSFSSYLPGESTVLLGAHHRGGPSPSSAPPPPSQAVGPSAGVAATTSMPAVVIEVAVVATAAPSLPEPEVLQLYEDMLRHRHAGNCKGWSGGVSRHDGRDAQQRYTHDDLAAAFDLIVHIQLATVAAVTVSDIKDEVALRTGLPAAQQCLVYDAVLLQDCLPVCLLPSVADDDGVGDGQDAAMGRSAGHDCWRLVCVPLSSDSSAAAMARQTRRIESPPRAAASPAAAADAMPYDDGGDKAAATLQSLLSISPVRPRTRTSRAAEAAATSPSRRPGAVPFTLSNGTTVAASATILANTATATASAPTAARAGNTEQVVSEHINRLRRLYLSNAEMSDQSGRGGWGFAVAAVERAPEHADPSTAAMTGARQPARQQRDLLLSPLRAAPAVGAEHYRTRFGLSSSAAPIPSACTLPSPCRAELSDALIAALPPPPLRRPVTLPYESITTLSWKSSVPQTQPMQPVQITASSSVGADASGGNGGGGVDASWMSSLSASFSSAAAAAVMM</sequence>
<feature type="compositionally biased region" description="Polar residues" evidence="1">
    <location>
        <begin position="1011"/>
        <end position="1027"/>
    </location>
</feature>
<dbReference type="Proteomes" id="UP000318447">
    <property type="component" value="Unassembled WGS sequence"/>
</dbReference>
<dbReference type="Pfam" id="PF01805">
    <property type="entry name" value="Surp"/>
    <property type="match status" value="1"/>
</dbReference>
<feature type="region of interest" description="Disordered" evidence="1">
    <location>
        <begin position="1"/>
        <end position="35"/>
    </location>
</feature>
<evidence type="ECO:0000259" key="2">
    <source>
        <dbReference type="PROSITE" id="PS50053"/>
    </source>
</evidence>
<feature type="region of interest" description="Disordered" evidence="1">
    <location>
        <begin position="488"/>
        <end position="510"/>
    </location>
</feature>
<evidence type="ECO:0000259" key="3">
    <source>
        <dbReference type="PROSITE" id="PS50128"/>
    </source>
</evidence>
<dbReference type="InterPro" id="IPR035967">
    <property type="entry name" value="SWAP/Surp_sf"/>
</dbReference>
<feature type="region of interest" description="Disordered" evidence="1">
    <location>
        <begin position="680"/>
        <end position="710"/>
    </location>
</feature>
<dbReference type="InterPro" id="IPR051485">
    <property type="entry name" value="SR-CTD_assoc_factor"/>
</dbReference>
<evidence type="ECO:0000256" key="1">
    <source>
        <dbReference type="SAM" id="MobiDB-lite"/>
    </source>
</evidence>
<feature type="compositionally biased region" description="Low complexity" evidence="1">
    <location>
        <begin position="1458"/>
        <end position="1472"/>
    </location>
</feature>
<reference evidence="5" key="1">
    <citation type="submission" date="2019-02" db="EMBL/GenBank/DDBJ databases">
        <title>FDA dAtabase for Regulatory Grade micrObial Sequences (FDA-ARGOS): Supporting development and validation of Infectious Disease Dx tests.</title>
        <authorList>
            <person name="Duncan R."/>
            <person name="Fisher C."/>
            <person name="Tallon L."/>
            <person name="Sadzewicz L."/>
            <person name="Sengamalay N."/>
            <person name="Ott S."/>
            <person name="Godinez A."/>
            <person name="Nagaraj S."/>
            <person name="Vavikolanu K."/>
            <person name="Nadendla S."/>
            <person name="Aluvathingal J."/>
            <person name="Sichtig H."/>
        </authorList>
    </citation>
    <scope>NUCLEOTIDE SEQUENCE [LARGE SCALE GENOMIC DNA]</scope>
    <source>
        <strain evidence="5">FDAARGOS_361</strain>
    </source>
</reference>
<dbReference type="VEuPathDB" id="TriTrypDB:LDHU3_05.0690"/>
<feature type="compositionally biased region" description="Basic residues" evidence="1">
    <location>
        <begin position="592"/>
        <end position="602"/>
    </location>
</feature>
<feature type="compositionally biased region" description="Low complexity" evidence="1">
    <location>
        <begin position="329"/>
        <end position="346"/>
    </location>
</feature>
<feature type="compositionally biased region" description="Polar residues" evidence="1">
    <location>
        <begin position="1"/>
        <end position="18"/>
    </location>
</feature>
<dbReference type="GO" id="GO:0006396">
    <property type="term" value="P:RNA processing"/>
    <property type="evidence" value="ECO:0007669"/>
    <property type="project" value="InterPro"/>
</dbReference>
<feature type="compositionally biased region" description="Low complexity" evidence="1">
    <location>
        <begin position="1415"/>
        <end position="1429"/>
    </location>
</feature>
<dbReference type="GO" id="GO:0003723">
    <property type="term" value="F:RNA binding"/>
    <property type="evidence" value="ECO:0007669"/>
    <property type="project" value="InterPro"/>
</dbReference>
<dbReference type="VEuPathDB" id="TriTrypDB:LdBPK_050620.1"/>
<dbReference type="VEuPathDB" id="TriTrypDB:LdBPK_050610.1"/>
<evidence type="ECO:0000313" key="4">
    <source>
        <dbReference type="EMBL" id="TPP44071.1"/>
    </source>
</evidence>
<feature type="compositionally biased region" description="Low complexity" evidence="1">
    <location>
        <begin position="974"/>
        <end position="983"/>
    </location>
</feature>
<dbReference type="Gene3D" id="1.10.10.790">
    <property type="entry name" value="Surp module"/>
    <property type="match status" value="1"/>
</dbReference>
<dbReference type="GO" id="GO:0005634">
    <property type="term" value="C:nucleus"/>
    <property type="evidence" value="ECO:0007669"/>
    <property type="project" value="TreeGrafter"/>
</dbReference>
<feature type="compositionally biased region" description="Low complexity" evidence="1">
    <location>
        <begin position="1064"/>
        <end position="1073"/>
    </location>
</feature>
<feature type="region of interest" description="Disordered" evidence="1">
    <location>
        <begin position="952"/>
        <end position="1076"/>
    </location>
</feature>
<feature type="region of interest" description="Disordered" evidence="1">
    <location>
        <begin position="302"/>
        <end position="347"/>
    </location>
</feature>
<name>A0A504X4N7_LEIDO</name>
<comment type="caution">
    <text evidence="4">The sequence shown here is derived from an EMBL/GenBank/DDBJ whole genome shotgun (WGS) entry which is preliminary data.</text>
</comment>
<feature type="region of interest" description="Disordered" evidence="1">
    <location>
        <begin position="1212"/>
        <end position="1238"/>
    </location>
</feature>
<feature type="region of interest" description="Disordered" evidence="1">
    <location>
        <begin position="1103"/>
        <end position="1133"/>
    </location>
</feature>
<feature type="region of interest" description="Disordered" evidence="1">
    <location>
        <begin position="51"/>
        <end position="79"/>
    </location>
</feature>
<dbReference type="InterPro" id="IPR000061">
    <property type="entry name" value="Surp"/>
</dbReference>
<feature type="domain" description="SURP motif" evidence="3">
    <location>
        <begin position="215"/>
        <end position="261"/>
    </location>
</feature>